<evidence type="ECO:0000256" key="1">
    <source>
        <dbReference type="SAM" id="Phobius"/>
    </source>
</evidence>
<reference evidence="2 3" key="1">
    <citation type="submission" date="2019-05" db="EMBL/GenBank/DDBJ databases">
        <title>Another draft genome of Portunus trituberculatus and its Hox gene families provides insights of decapod evolution.</title>
        <authorList>
            <person name="Jeong J.-H."/>
            <person name="Song I."/>
            <person name="Kim S."/>
            <person name="Choi T."/>
            <person name="Kim D."/>
            <person name="Ryu S."/>
            <person name="Kim W."/>
        </authorList>
    </citation>
    <scope>NUCLEOTIDE SEQUENCE [LARGE SCALE GENOMIC DNA]</scope>
    <source>
        <tissue evidence="2">Muscle</tissue>
    </source>
</reference>
<dbReference type="AlphaFoldDB" id="A0A5B7JK94"/>
<sequence>MMLCSSPLPIPYPSLPLPLAPSLFPLLVLARPDQRRRALAETGKEESRPRLFLIAVTSAYWGCGVGGGGGLDKRQTGDRR</sequence>
<gene>
    <name evidence="2" type="ORF">E2C01_088575</name>
</gene>
<protein>
    <submittedName>
        <fullName evidence="2">Uncharacterized protein</fullName>
    </submittedName>
</protein>
<name>A0A5B7JK94_PORTR</name>
<evidence type="ECO:0000313" key="2">
    <source>
        <dbReference type="EMBL" id="MPC93448.1"/>
    </source>
</evidence>
<keyword evidence="1" id="KW-0472">Membrane</keyword>
<feature type="transmembrane region" description="Helical" evidence="1">
    <location>
        <begin position="12"/>
        <end position="30"/>
    </location>
</feature>
<keyword evidence="3" id="KW-1185">Reference proteome</keyword>
<keyword evidence="1" id="KW-1133">Transmembrane helix</keyword>
<proteinExistence type="predicted"/>
<comment type="caution">
    <text evidence="2">The sequence shown here is derived from an EMBL/GenBank/DDBJ whole genome shotgun (WGS) entry which is preliminary data.</text>
</comment>
<accession>A0A5B7JK94</accession>
<evidence type="ECO:0000313" key="3">
    <source>
        <dbReference type="Proteomes" id="UP000324222"/>
    </source>
</evidence>
<feature type="transmembrane region" description="Helical" evidence="1">
    <location>
        <begin position="51"/>
        <end position="71"/>
    </location>
</feature>
<dbReference type="EMBL" id="VSRR010094902">
    <property type="protein sequence ID" value="MPC93448.1"/>
    <property type="molecule type" value="Genomic_DNA"/>
</dbReference>
<keyword evidence="1" id="KW-0812">Transmembrane</keyword>
<dbReference type="Proteomes" id="UP000324222">
    <property type="component" value="Unassembled WGS sequence"/>
</dbReference>
<organism evidence="2 3">
    <name type="scientific">Portunus trituberculatus</name>
    <name type="common">Swimming crab</name>
    <name type="synonym">Neptunus trituberculatus</name>
    <dbReference type="NCBI Taxonomy" id="210409"/>
    <lineage>
        <taxon>Eukaryota</taxon>
        <taxon>Metazoa</taxon>
        <taxon>Ecdysozoa</taxon>
        <taxon>Arthropoda</taxon>
        <taxon>Crustacea</taxon>
        <taxon>Multicrustacea</taxon>
        <taxon>Malacostraca</taxon>
        <taxon>Eumalacostraca</taxon>
        <taxon>Eucarida</taxon>
        <taxon>Decapoda</taxon>
        <taxon>Pleocyemata</taxon>
        <taxon>Brachyura</taxon>
        <taxon>Eubrachyura</taxon>
        <taxon>Portunoidea</taxon>
        <taxon>Portunidae</taxon>
        <taxon>Portuninae</taxon>
        <taxon>Portunus</taxon>
    </lineage>
</organism>